<dbReference type="AlphaFoldDB" id="A0A2T6ZQ85"/>
<accession>A0A2T6ZQ85</accession>
<comment type="caution">
    <text evidence="1">The sequence shown here is derived from an EMBL/GenBank/DDBJ whole genome shotgun (WGS) entry which is preliminary data.</text>
</comment>
<proteinExistence type="predicted"/>
<evidence type="ECO:0000313" key="2">
    <source>
        <dbReference type="Proteomes" id="UP000244722"/>
    </source>
</evidence>
<dbReference type="EMBL" id="NESQ01000147">
    <property type="protein sequence ID" value="PUU77658.1"/>
    <property type="molecule type" value="Genomic_DNA"/>
</dbReference>
<keyword evidence="2" id="KW-1185">Reference proteome</keyword>
<sequence>MFLLLRQMDLDLSWPSSRHISAEAKFSGRLPRTCFPAPPVASCSAGGNFLRCRVCESGFCGKYTIPPLPRSVVGALDHGLAGVALLPWNKYMAICLHPLSGDFIWAVSLRTYFIVPNRLSGRLVIFRTNACYPLQECTLPMLIPRGLVVRARQ</sequence>
<name>A0A2T6ZQ85_TUBBO</name>
<evidence type="ECO:0000313" key="1">
    <source>
        <dbReference type="EMBL" id="PUU77658.1"/>
    </source>
</evidence>
<dbReference type="Proteomes" id="UP000244722">
    <property type="component" value="Unassembled WGS sequence"/>
</dbReference>
<organism evidence="1 2">
    <name type="scientific">Tuber borchii</name>
    <name type="common">White truffle</name>
    <dbReference type="NCBI Taxonomy" id="42251"/>
    <lineage>
        <taxon>Eukaryota</taxon>
        <taxon>Fungi</taxon>
        <taxon>Dikarya</taxon>
        <taxon>Ascomycota</taxon>
        <taxon>Pezizomycotina</taxon>
        <taxon>Pezizomycetes</taxon>
        <taxon>Pezizales</taxon>
        <taxon>Tuberaceae</taxon>
        <taxon>Tuber</taxon>
    </lineage>
</organism>
<protein>
    <submittedName>
        <fullName evidence="1">Uncharacterized protein</fullName>
    </submittedName>
</protein>
<gene>
    <name evidence="1" type="ORF">B9Z19DRAFT_1085899</name>
</gene>
<reference evidence="1 2" key="1">
    <citation type="submission" date="2017-04" db="EMBL/GenBank/DDBJ databases">
        <title>Draft genome sequence of Tuber borchii Vittad., a whitish edible truffle.</title>
        <authorList>
            <consortium name="DOE Joint Genome Institute"/>
            <person name="Murat C."/>
            <person name="Kuo A."/>
            <person name="Barry K.W."/>
            <person name="Clum A."/>
            <person name="Dockter R.B."/>
            <person name="Fauchery L."/>
            <person name="Iotti M."/>
            <person name="Kohler A."/>
            <person name="Labutti K."/>
            <person name="Lindquist E.A."/>
            <person name="Lipzen A."/>
            <person name="Ohm R.A."/>
            <person name="Wang M."/>
            <person name="Grigoriev I.V."/>
            <person name="Zambonelli A."/>
            <person name="Martin F.M."/>
        </authorList>
    </citation>
    <scope>NUCLEOTIDE SEQUENCE [LARGE SCALE GENOMIC DNA]</scope>
    <source>
        <strain evidence="1 2">Tbo3840</strain>
    </source>
</reference>